<organism evidence="4 5">
    <name type="scientific">Penicillium rubens (strain ATCC 28089 / DSM 1075 / NRRL 1951 / Wisconsin 54-1255)</name>
    <name type="common">Penicillium chrysogenum</name>
    <dbReference type="NCBI Taxonomy" id="500485"/>
    <lineage>
        <taxon>Eukaryota</taxon>
        <taxon>Fungi</taxon>
        <taxon>Dikarya</taxon>
        <taxon>Ascomycota</taxon>
        <taxon>Pezizomycotina</taxon>
        <taxon>Eurotiomycetes</taxon>
        <taxon>Eurotiomycetidae</taxon>
        <taxon>Eurotiales</taxon>
        <taxon>Aspergillaceae</taxon>
        <taxon>Penicillium</taxon>
        <taxon>Penicillium chrysogenum species complex</taxon>
    </lineage>
</organism>
<evidence type="ECO:0000313" key="4">
    <source>
        <dbReference type="EMBL" id="CAP79644.1"/>
    </source>
</evidence>
<dbReference type="EMBL" id="AM920427">
    <property type="protein sequence ID" value="CAP79644.1"/>
    <property type="molecule type" value="Genomic_DNA"/>
</dbReference>
<sequence length="204" mass="23496">MDSPRRATVAAQRSDTPRERSSGPARGFYQCEVCMKEYDRADYLIRHVRSRMLLALERGIYCGQTAQLLSPDWRTPRAEKTAQRRRRYRKSSEDMLTLISILSGLGFHDVKMGYLARPVLKGTRTLSALIKAAVTYAMYSIHVYIKCSMNSPQLLRIFAKDFPHFGLSSRPEYLYDIWTSGRNRLCFSGVTGNETLTNYKEYPD</sequence>
<keyword evidence="1" id="KW-0479">Metal-binding</keyword>
<dbReference type="GO" id="GO:0008270">
    <property type="term" value="F:zinc ion binding"/>
    <property type="evidence" value="ECO:0007669"/>
    <property type="project" value="UniProtKB-KW"/>
</dbReference>
<evidence type="ECO:0000256" key="1">
    <source>
        <dbReference type="PROSITE-ProRule" id="PRU00042"/>
    </source>
</evidence>
<name>B6GX90_PENRW</name>
<keyword evidence="5" id="KW-1185">Reference proteome</keyword>
<evidence type="ECO:0000256" key="2">
    <source>
        <dbReference type="SAM" id="MobiDB-lite"/>
    </source>
</evidence>
<dbReference type="Proteomes" id="UP000000724">
    <property type="component" value="Contig Pc00c12"/>
</dbReference>
<protein>
    <recommendedName>
        <fullName evidence="3">C2H2-type domain-containing protein</fullName>
    </recommendedName>
</protein>
<dbReference type="AlphaFoldDB" id="B6GX90"/>
<feature type="region of interest" description="Disordered" evidence="2">
    <location>
        <begin position="1"/>
        <end position="24"/>
    </location>
</feature>
<dbReference type="OrthoDB" id="40579at2759"/>
<gene>
    <name evidence="4" type="ORF">Pc12g00170</name>
    <name evidence="4" type="ORF">PCH_Pc12g00170</name>
</gene>
<evidence type="ECO:0000259" key="3">
    <source>
        <dbReference type="PROSITE" id="PS50157"/>
    </source>
</evidence>
<accession>B6GX90</accession>
<dbReference type="VEuPathDB" id="FungiDB:PCH_Pc12g00170"/>
<keyword evidence="1" id="KW-0863">Zinc-finger</keyword>
<evidence type="ECO:0000313" key="5">
    <source>
        <dbReference type="Proteomes" id="UP000000724"/>
    </source>
</evidence>
<dbReference type="InterPro" id="IPR013087">
    <property type="entry name" value="Znf_C2H2_type"/>
</dbReference>
<reference evidence="4 5" key="1">
    <citation type="journal article" date="2008" name="Nat. Biotechnol.">
        <title>Genome sequencing and analysis of the filamentous fungus Penicillium chrysogenum.</title>
        <authorList>
            <person name="van den Berg M.A."/>
            <person name="Albang R."/>
            <person name="Albermann K."/>
            <person name="Badger J.H."/>
            <person name="Daran J.-M."/>
            <person name="Driessen A.J.M."/>
            <person name="Garcia-Estrada C."/>
            <person name="Fedorova N.D."/>
            <person name="Harris D.M."/>
            <person name="Heijne W.H.M."/>
            <person name="Joardar V.S."/>
            <person name="Kiel J.A.K.W."/>
            <person name="Kovalchuk A."/>
            <person name="Martin J.F."/>
            <person name="Nierman W.C."/>
            <person name="Nijland J.G."/>
            <person name="Pronk J.T."/>
            <person name="Roubos J.A."/>
            <person name="van der Klei I.J."/>
            <person name="van Peij N.N.M.E."/>
            <person name="Veenhuis M."/>
            <person name="von Doehren H."/>
            <person name="Wagner C."/>
            <person name="Wortman J.R."/>
            <person name="Bovenberg R.A.L."/>
        </authorList>
    </citation>
    <scope>NUCLEOTIDE SEQUENCE [LARGE SCALE GENOMIC DNA]</scope>
    <source>
        <strain evidence="5">ATCC 28089 / DSM 1075 / NRRL 1951 / Wisconsin 54-1255</strain>
    </source>
</reference>
<feature type="domain" description="C2H2-type" evidence="3">
    <location>
        <begin position="29"/>
        <end position="59"/>
    </location>
</feature>
<dbReference type="PROSITE" id="PS50157">
    <property type="entry name" value="ZINC_FINGER_C2H2_2"/>
    <property type="match status" value="1"/>
</dbReference>
<dbReference type="OMA" id="YLYDIWT"/>
<proteinExistence type="predicted"/>
<keyword evidence="1" id="KW-0862">Zinc</keyword>
<dbReference type="HOGENOM" id="CLU_1343643_0_0_1"/>